<evidence type="ECO:0000256" key="3">
    <source>
        <dbReference type="ARBA" id="ARBA00022763"/>
    </source>
</evidence>
<evidence type="ECO:0000256" key="7">
    <source>
        <dbReference type="ARBA" id="ARBA00022840"/>
    </source>
</evidence>
<feature type="domain" description="UvrD-like helicase C-terminal" evidence="16">
    <location>
        <begin position="462"/>
        <end position="739"/>
    </location>
</feature>
<sequence length="1119" mass="121703">MGELRDASARDRIARALDATLFVDAGAGSGKTHALVGRVVNTVLEGSPPVPLRHIAAVTFTEKAAAELRDRLRARFERETSAADPQRAARAARALEDLDSAAIGTLHSFAQRVLIEHPIQVGLPPLIDVLDEVASGVAFDERWTALRAELLDDPDLAHALPLAFAAGVRLPDLRAMYRAFGDNWDLLAARVLATPAAPIPPVSAAPFVARAQALAAHVTQCRDDTDKFLPHLTALATWVDRLNQATDDAARLAVLTEASQLKWSYGQKGNWTCDLPTLKEECKTFVADVTDLRRRVCDAALRLLAHRIARATLDAAAARRDEGRLEFHDLLVLARDLLRHPTYGPAVRAGLREQYRLLLLDEFQDTDPIQVELAVRIAGGAGAFADDWTDVPVPEGSLFVVGDPKQSIYRFRRADIATYLRAQEVFGDRVVLNTNFRTGAPIVEWINHTFGRLIVATPGSQPEYQPLNPYRPGPPEGPTVLTLGREHEDGPDADQVRGLEAADVAAAVTAMLARRWQVDDGQGGWRDVRLADIAVLVPARTSVPYLEEAFDAAGIGYHAEASSLVYRTREIRDLLLAARAADDPSDQLALVSALRSTLFGCGDDELWTWHQGGGRWNILAPRPDDIDATHPVARAVAYLLQLHRDRTWLSPSEVLGRIVADRRMFEVGTDSPRPRDVWRRLRFVIDQARAWSQTAHGGLRGYLSWATRQAADGARVAEAVLPETDTDTLRILTIHAAKGLEFPVVIVSGMTSRPGRGGYGGLEVLWPRDGGCEFKLRKDLQTREYDLAKPLDEQMDHHERLRLLYVACTRARDHLVVSLHRAARKSREQPEEQQLTNAELLAHGGDGAPHAVEFGAPPAALPLSATASSVPAPPPFGQWRTRASTVRELAARSVAVSASQLEGVLARTPVVRPAELDRLGEPVDPGLAKDARDLELAPWHKGRYGTAIGRAVHGVLQTVDLATGKGLPEAVAAQTLAEGVTQFSAEVTALARAALASDVVRRAAARPHWRETYVGAAVGDRILEGVIDLLYRDDDGLVVVDYKTDAVPVAALDARVDFYRPQLAAYAAALTASVGGPVPRCVLLFLTPDGAVARQVDGVEPVTGQIRDLVNVPLRAVPT</sequence>
<dbReference type="Pfam" id="PF13361">
    <property type="entry name" value="UvrD_C"/>
    <property type="match status" value="1"/>
</dbReference>
<accession>A0ABP4Z5Q0</accession>
<evidence type="ECO:0000256" key="5">
    <source>
        <dbReference type="ARBA" id="ARBA00022806"/>
    </source>
</evidence>
<evidence type="ECO:0000256" key="4">
    <source>
        <dbReference type="ARBA" id="ARBA00022801"/>
    </source>
</evidence>
<gene>
    <name evidence="17" type="ORF">GCM10009682_61500</name>
</gene>
<protein>
    <recommendedName>
        <fullName evidence="12">DNA 3'-5' helicase</fullName>
        <ecNumber evidence="12">5.6.2.4</ecNumber>
    </recommendedName>
</protein>
<evidence type="ECO:0000256" key="9">
    <source>
        <dbReference type="ARBA" id="ARBA00023204"/>
    </source>
</evidence>
<feature type="domain" description="UvrD-like helicase ATP-binding" evidence="15">
    <location>
        <begin position="4"/>
        <end position="439"/>
    </location>
</feature>
<comment type="catalytic activity">
    <reaction evidence="11">
        <text>Couples ATP hydrolysis with the unwinding of duplex DNA by translocating in the 3'-5' direction.</text>
        <dbReference type="EC" id="5.6.2.4"/>
    </reaction>
</comment>
<dbReference type="InterPro" id="IPR011604">
    <property type="entry name" value="PDDEXK-like_dom_sf"/>
</dbReference>
<keyword evidence="6" id="KW-0269">Exonuclease</keyword>
<comment type="caution">
    <text evidence="17">The sequence shown here is derived from an EMBL/GenBank/DDBJ whole genome shotgun (WGS) entry which is preliminary data.</text>
</comment>
<evidence type="ECO:0000259" key="15">
    <source>
        <dbReference type="PROSITE" id="PS51198"/>
    </source>
</evidence>
<reference evidence="18" key="1">
    <citation type="journal article" date="2019" name="Int. J. Syst. Evol. Microbiol.">
        <title>The Global Catalogue of Microorganisms (GCM) 10K type strain sequencing project: providing services to taxonomists for standard genome sequencing and annotation.</title>
        <authorList>
            <consortium name="The Broad Institute Genomics Platform"/>
            <consortium name="The Broad Institute Genome Sequencing Center for Infectious Disease"/>
            <person name="Wu L."/>
            <person name="Ma J."/>
        </authorList>
    </citation>
    <scope>NUCLEOTIDE SEQUENCE [LARGE SCALE GENOMIC DNA]</scope>
    <source>
        <strain evidence="18">JCM 13250</strain>
    </source>
</reference>
<keyword evidence="10" id="KW-0413">Isomerase</keyword>
<dbReference type="Pfam" id="PF12705">
    <property type="entry name" value="PDDEXK_1"/>
    <property type="match status" value="1"/>
</dbReference>
<evidence type="ECO:0000256" key="6">
    <source>
        <dbReference type="ARBA" id="ARBA00022839"/>
    </source>
</evidence>
<dbReference type="InterPro" id="IPR014017">
    <property type="entry name" value="DNA_helicase_UvrD-like_C"/>
</dbReference>
<keyword evidence="2 14" id="KW-0547">Nucleotide-binding</keyword>
<keyword evidence="1" id="KW-0540">Nuclease</keyword>
<comment type="catalytic activity">
    <reaction evidence="13">
        <text>ATP + H2O = ADP + phosphate + H(+)</text>
        <dbReference type="Rhea" id="RHEA:13065"/>
        <dbReference type="ChEBI" id="CHEBI:15377"/>
        <dbReference type="ChEBI" id="CHEBI:15378"/>
        <dbReference type="ChEBI" id="CHEBI:30616"/>
        <dbReference type="ChEBI" id="CHEBI:43474"/>
        <dbReference type="ChEBI" id="CHEBI:456216"/>
        <dbReference type="EC" id="5.6.2.4"/>
    </reaction>
</comment>
<evidence type="ECO:0000313" key="18">
    <source>
        <dbReference type="Proteomes" id="UP001500218"/>
    </source>
</evidence>
<keyword evidence="18" id="KW-1185">Reference proteome</keyword>
<dbReference type="Gene3D" id="3.40.50.300">
    <property type="entry name" value="P-loop containing nucleotide triphosphate hydrolases"/>
    <property type="match status" value="4"/>
</dbReference>
<evidence type="ECO:0000256" key="14">
    <source>
        <dbReference type="PROSITE-ProRule" id="PRU00560"/>
    </source>
</evidence>
<evidence type="ECO:0000256" key="8">
    <source>
        <dbReference type="ARBA" id="ARBA00023125"/>
    </source>
</evidence>
<dbReference type="EC" id="5.6.2.4" evidence="12"/>
<dbReference type="InterPro" id="IPR011335">
    <property type="entry name" value="Restrct_endonuc-II-like"/>
</dbReference>
<dbReference type="InterPro" id="IPR038726">
    <property type="entry name" value="PDDEXK_AddAB-type"/>
</dbReference>
<dbReference type="InterPro" id="IPR014016">
    <property type="entry name" value="UvrD-like_ATP-bd"/>
</dbReference>
<dbReference type="Pfam" id="PF00580">
    <property type="entry name" value="UvrD-helicase"/>
    <property type="match status" value="1"/>
</dbReference>
<dbReference type="PROSITE" id="PS51198">
    <property type="entry name" value="UVRD_HELICASE_ATP_BIND"/>
    <property type="match status" value="1"/>
</dbReference>
<dbReference type="Gene3D" id="1.10.486.10">
    <property type="entry name" value="PCRA, domain 4"/>
    <property type="match status" value="1"/>
</dbReference>
<dbReference type="Gene3D" id="3.90.320.10">
    <property type="match status" value="1"/>
</dbReference>
<keyword evidence="3" id="KW-0227">DNA damage</keyword>
<feature type="binding site" evidence="14">
    <location>
        <begin position="25"/>
        <end position="32"/>
    </location>
    <ligand>
        <name>ATP</name>
        <dbReference type="ChEBI" id="CHEBI:30616"/>
    </ligand>
</feature>
<dbReference type="PANTHER" id="PTHR11070:SF23">
    <property type="entry name" value="RECBCD ENZYME SUBUNIT RECB"/>
    <property type="match status" value="1"/>
</dbReference>
<evidence type="ECO:0000256" key="10">
    <source>
        <dbReference type="ARBA" id="ARBA00023235"/>
    </source>
</evidence>
<keyword evidence="7 14" id="KW-0067">ATP-binding</keyword>
<dbReference type="InterPro" id="IPR000212">
    <property type="entry name" value="DNA_helicase_UvrD/REP"/>
</dbReference>
<dbReference type="InterPro" id="IPR027417">
    <property type="entry name" value="P-loop_NTPase"/>
</dbReference>
<evidence type="ECO:0000256" key="1">
    <source>
        <dbReference type="ARBA" id="ARBA00022722"/>
    </source>
</evidence>
<evidence type="ECO:0000259" key="16">
    <source>
        <dbReference type="PROSITE" id="PS51217"/>
    </source>
</evidence>
<dbReference type="PROSITE" id="PS51217">
    <property type="entry name" value="UVRD_HELICASE_CTER"/>
    <property type="match status" value="1"/>
</dbReference>
<dbReference type="RefSeq" id="WP_344140099.1">
    <property type="nucleotide sequence ID" value="NZ_BAAALT010000286.1"/>
</dbReference>
<dbReference type="SUPFAM" id="SSF52540">
    <property type="entry name" value="P-loop containing nucleoside triphosphate hydrolases"/>
    <property type="match status" value="1"/>
</dbReference>
<keyword evidence="8" id="KW-0238">DNA-binding</keyword>
<evidence type="ECO:0000256" key="13">
    <source>
        <dbReference type="ARBA" id="ARBA00048988"/>
    </source>
</evidence>
<keyword evidence="5 14" id="KW-0347">Helicase</keyword>
<evidence type="ECO:0000256" key="2">
    <source>
        <dbReference type="ARBA" id="ARBA00022741"/>
    </source>
</evidence>
<keyword evidence="9" id="KW-0234">DNA repair</keyword>
<dbReference type="PANTHER" id="PTHR11070">
    <property type="entry name" value="UVRD / RECB / PCRA DNA HELICASE FAMILY MEMBER"/>
    <property type="match status" value="1"/>
</dbReference>
<evidence type="ECO:0000256" key="11">
    <source>
        <dbReference type="ARBA" id="ARBA00034617"/>
    </source>
</evidence>
<evidence type="ECO:0000256" key="12">
    <source>
        <dbReference type="ARBA" id="ARBA00034808"/>
    </source>
</evidence>
<proteinExistence type="predicted"/>
<dbReference type="SUPFAM" id="SSF52980">
    <property type="entry name" value="Restriction endonuclease-like"/>
    <property type="match status" value="1"/>
</dbReference>
<evidence type="ECO:0000313" key="17">
    <source>
        <dbReference type="EMBL" id="GAA1834940.1"/>
    </source>
</evidence>
<organism evidence="17 18">
    <name type="scientific">Luedemannella flava</name>
    <dbReference type="NCBI Taxonomy" id="349316"/>
    <lineage>
        <taxon>Bacteria</taxon>
        <taxon>Bacillati</taxon>
        <taxon>Actinomycetota</taxon>
        <taxon>Actinomycetes</taxon>
        <taxon>Micromonosporales</taxon>
        <taxon>Micromonosporaceae</taxon>
        <taxon>Luedemannella</taxon>
    </lineage>
</organism>
<dbReference type="Proteomes" id="UP001500218">
    <property type="component" value="Unassembled WGS sequence"/>
</dbReference>
<keyword evidence="4 14" id="KW-0378">Hydrolase</keyword>
<name>A0ABP4Z5Q0_9ACTN</name>
<dbReference type="EMBL" id="BAAALT010000286">
    <property type="protein sequence ID" value="GAA1834940.1"/>
    <property type="molecule type" value="Genomic_DNA"/>
</dbReference>